<sequence>MSLATRCPNCNTLFKVTSGQLQMHEGKVRCGHCQTIFSGIEHLTSADTEAWQKLDLSPKHSDTGYTSDHNLTGGDGTGSEALFADTAPSKPLLNFSQGNPVLKVACVALLLALGLQALWWQRIDLLQQTPDMAKHINTAGPTIQRLFASPATQALRVEGSGLQALDEHNLRVDLTLHNQLPLPALWPHLKVELLDPQGLVLASKSLSPSDYQLRDENAASQAPLIAGEKTIEVLAYLNLSTLNTQLPESAATGFRLELFDQGPGEQ</sequence>
<reference evidence="2 3" key="1">
    <citation type="submission" date="2020-05" db="EMBL/GenBank/DDBJ databases">
        <title>Compete genome of Limnobacter sp. SAORIC-580.</title>
        <authorList>
            <person name="Song J."/>
            <person name="Cho J.-C."/>
        </authorList>
    </citation>
    <scope>NUCLEOTIDE SEQUENCE [LARGE SCALE GENOMIC DNA]</scope>
    <source>
        <strain evidence="2 3">SAORIC-580</strain>
    </source>
</reference>
<organism evidence="2 3">
    <name type="scientific">Limnobacter profundi</name>
    <dbReference type="NCBI Taxonomy" id="2732163"/>
    <lineage>
        <taxon>Bacteria</taxon>
        <taxon>Pseudomonadati</taxon>
        <taxon>Pseudomonadota</taxon>
        <taxon>Betaproteobacteria</taxon>
        <taxon>Burkholderiales</taxon>
        <taxon>Burkholderiaceae</taxon>
        <taxon>Limnobacter</taxon>
    </lineage>
</organism>
<evidence type="ECO:0000313" key="3">
    <source>
        <dbReference type="Proteomes" id="UP000501130"/>
    </source>
</evidence>
<protein>
    <submittedName>
        <fullName evidence="2">DUF3426 domain-containing protein</fullName>
    </submittedName>
</protein>
<feature type="domain" description="Zinc finger/thioredoxin putative" evidence="1">
    <location>
        <begin position="3"/>
        <end position="37"/>
    </location>
</feature>
<evidence type="ECO:0000259" key="1">
    <source>
        <dbReference type="Pfam" id="PF13719"/>
    </source>
</evidence>
<dbReference type="Pfam" id="PF13719">
    <property type="entry name" value="Zn_ribbon_5"/>
    <property type="match status" value="1"/>
</dbReference>
<keyword evidence="3" id="KW-1185">Reference proteome</keyword>
<dbReference type="Pfam" id="PF11906">
    <property type="entry name" value="DUF3426"/>
    <property type="match status" value="1"/>
</dbReference>
<dbReference type="RefSeq" id="WP_171100517.1">
    <property type="nucleotide sequence ID" value="NZ_CP053084.1"/>
</dbReference>
<dbReference type="Proteomes" id="UP000501130">
    <property type="component" value="Chromosome"/>
</dbReference>
<gene>
    <name evidence="2" type="ORF">HKT17_12640</name>
</gene>
<name>A0ABX6N7T4_9BURK</name>
<evidence type="ECO:0000313" key="2">
    <source>
        <dbReference type="EMBL" id="QJR30484.1"/>
    </source>
</evidence>
<dbReference type="NCBIfam" id="TIGR02098">
    <property type="entry name" value="MJ0042_CXXC"/>
    <property type="match status" value="1"/>
</dbReference>
<proteinExistence type="predicted"/>
<dbReference type="InterPro" id="IPR021834">
    <property type="entry name" value="DUF3426"/>
</dbReference>
<accession>A0ABX6N7T4</accession>
<dbReference type="InterPro" id="IPR011723">
    <property type="entry name" value="Znf/thioredoxin_put"/>
</dbReference>
<dbReference type="EMBL" id="CP053084">
    <property type="protein sequence ID" value="QJR30484.1"/>
    <property type="molecule type" value="Genomic_DNA"/>
</dbReference>